<dbReference type="EMBL" id="CP107551">
    <property type="protein sequence ID" value="UYP18864.1"/>
    <property type="molecule type" value="Genomic_DNA"/>
</dbReference>
<name>A0ACD4DFQ6_9NOCA</name>
<gene>
    <name evidence="1" type="ORF">OED52_19905</name>
</gene>
<accession>A0ACD4DFQ6</accession>
<protein>
    <submittedName>
        <fullName evidence="1">TerD family protein</fullName>
    </submittedName>
</protein>
<proteinExistence type="predicted"/>
<dbReference type="Proteomes" id="UP001156484">
    <property type="component" value="Chromosome"/>
</dbReference>
<reference evidence="1" key="1">
    <citation type="submission" date="2022-10" db="EMBL/GenBank/DDBJ databases">
        <title>Rhodococcus ferula Z13 complete genome.</title>
        <authorList>
            <person name="Long X."/>
            <person name="Zang M."/>
        </authorList>
    </citation>
    <scope>NUCLEOTIDE SEQUENCE</scope>
    <source>
        <strain evidence="1">Z13</strain>
    </source>
</reference>
<keyword evidence="2" id="KW-1185">Reference proteome</keyword>
<sequence length="530" mass="55902">MSEHFTAGRNAPLTTRTVRFTATAGVPLDVCAFVVDDRWHVSSPADAVFYNQPATPGVRLEGDTLLVDPAAVRPGARVLCAVGAGRSVPVTTTLADAAGGVVATFHVEPTDGETALLCWEIYRRGDAWKIRALGQGYTGGLERMFTAHGVEVDGAEVDRAEVDGAEGGTPVDGAEGGTPVDGAEVGTPTDGAEAPAEPGLPPLELLWRIFEDAARSAAACTSTYEFAQQRLDDELSAAVADPADRTGPAAERRRERAEERYRELVDAADERYRDDSAVLTAELLTVDATLPPALASWSSPSWSRPGTPSDGVRVGEVWAPDLGALRIPLCLPAPLIRPLWLEGDPAELGPVVSALTVRLLAACPGTLLHLIDPARSLPGLTSLTAPLLAGPPVLDSEHVAARLRGLAEAADLDALAQQIESESGSPAPLLVVLGSMPHGYGQEDLIQLLRLVKSPANRSISVILAGEAGADDDPIVRLLREEAECLPGDAEGHLIDPWTGGQWTFTPDRLPTDTELLRNVVEGPGRQDRV</sequence>
<organism evidence="1 2">
    <name type="scientific">Rhodococcus sacchari</name>
    <dbReference type="NCBI Taxonomy" id="2962047"/>
    <lineage>
        <taxon>Bacteria</taxon>
        <taxon>Bacillati</taxon>
        <taxon>Actinomycetota</taxon>
        <taxon>Actinomycetes</taxon>
        <taxon>Mycobacteriales</taxon>
        <taxon>Nocardiaceae</taxon>
        <taxon>Rhodococcus</taxon>
    </lineage>
</organism>
<evidence type="ECO:0000313" key="1">
    <source>
        <dbReference type="EMBL" id="UYP18864.1"/>
    </source>
</evidence>
<evidence type="ECO:0000313" key="2">
    <source>
        <dbReference type="Proteomes" id="UP001156484"/>
    </source>
</evidence>